<accession>A0A0A9E1G5</accession>
<proteinExistence type="predicted"/>
<feature type="compositionally biased region" description="Basic and acidic residues" evidence="1">
    <location>
        <begin position="1"/>
        <end position="17"/>
    </location>
</feature>
<organism evidence="2">
    <name type="scientific">Arundo donax</name>
    <name type="common">Giant reed</name>
    <name type="synonym">Donax arundinaceus</name>
    <dbReference type="NCBI Taxonomy" id="35708"/>
    <lineage>
        <taxon>Eukaryota</taxon>
        <taxon>Viridiplantae</taxon>
        <taxon>Streptophyta</taxon>
        <taxon>Embryophyta</taxon>
        <taxon>Tracheophyta</taxon>
        <taxon>Spermatophyta</taxon>
        <taxon>Magnoliopsida</taxon>
        <taxon>Liliopsida</taxon>
        <taxon>Poales</taxon>
        <taxon>Poaceae</taxon>
        <taxon>PACMAD clade</taxon>
        <taxon>Arundinoideae</taxon>
        <taxon>Arundineae</taxon>
        <taxon>Arundo</taxon>
    </lineage>
</organism>
<protein>
    <submittedName>
        <fullName evidence="2">Uncharacterized protein</fullName>
    </submittedName>
</protein>
<reference evidence="2" key="1">
    <citation type="submission" date="2014-09" db="EMBL/GenBank/DDBJ databases">
        <authorList>
            <person name="Magalhaes I.L.F."/>
            <person name="Oliveira U."/>
            <person name="Santos F.R."/>
            <person name="Vidigal T.H.D.A."/>
            <person name="Brescovit A.D."/>
            <person name="Santos A.J."/>
        </authorList>
    </citation>
    <scope>NUCLEOTIDE SEQUENCE</scope>
    <source>
        <tissue evidence="2">Shoot tissue taken approximately 20 cm above the soil surface</tissue>
    </source>
</reference>
<dbReference type="EMBL" id="GBRH01204014">
    <property type="protein sequence ID" value="JAD93881.1"/>
    <property type="molecule type" value="Transcribed_RNA"/>
</dbReference>
<dbReference type="AlphaFoldDB" id="A0A0A9E1G5"/>
<reference evidence="2" key="2">
    <citation type="journal article" date="2015" name="Data Brief">
        <title>Shoot transcriptome of the giant reed, Arundo donax.</title>
        <authorList>
            <person name="Barrero R.A."/>
            <person name="Guerrero F.D."/>
            <person name="Moolhuijzen P."/>
            <person name="Goolsby J.A."/>
            <person name="Tidwell J."/>
            <person name="Bellgard S.E."/>
            <person name="Bellgard M.I."/>
        </authorList>
    </citation>
    <scope>NUCLEOTIDE SEQUENCE</scope>
    <source>
        <tissue evidence="2">Shoot tissue taken approximately 20 cm above the soil surface</tissue>
    </source>
</reference>
<evidence type="ECO:0000313" key="2">
    <source>
        <dbReference type="EMBL" id="JAD93881.1"/>
    </source>
</evidence>
<evidence type="ECO:0000256" key="1">
    <source>
        <dbReference type="SAM" id="MobiDB-lite"/>
    </source>
</evidence>
<feature type="compositionally biased region" description="Basic residues" evidence="1">
    <location>
        <begin position="18"/>
        <end position="35"/>
    </location>
</feature>
<name>A0A0A9E1G5_ARUDO</name>
<feature type="region of interest" description="Disordered" evidence="1">
    <location>
        <begin position="1"/>
        <end position="79"/>
    </location>
</feature>
<sequence length="97" mass="11231">MLREMREHDKEDKLEHKKGLREKKLQKKMKLKRKRQETEAGSEEDSSLESDRGRNAASKGKKKYFNSDEEGDDAEKDGDVLAQQEALALKLLSKMHS</sequence>
<feature type="compositionally biased region" description="Acidic residues" evidence="1">
    <location>
        <begin position="67"/>
        <end position="76"/>
    </location>
</feature>